<feature type="domain" description="Rho-GAP" evidence="8">
    <location>
        <begin position="1204"/>
        <end position="1393"/>
    </location>
</feature>
<dbReference type="PROSITE" id="PS50003">
    <property type="entry name" value="PH_DOMAIN"/>
    <property type="match status" value="1"/>
</dbReference>
<feature type="region of interest" description="Disordered" evidence="4">
    <location>
        <begin position="71"/>
        <end position="223"/>
    </location>
</feature>
<dbReference type="InterPro" id="IPR001849">
    <property type="entry name" value="PH_domain"/>
</dbReference>
<evidence type="ECO:0000256" key="1">
    <source>
        <dbReference type="ARBA" id="ARBA00022443"/>
    </source>
</evidence>
<dbReference type="Gene3D" id="2.30.29.30">
    <property type="entry name" value="Pleckstrin-homology domain (PH domain)/Phosphotyrosine-binding domain (PTB)"/>
    <property type="match status" value="1"/>
</dbReference>
<feature type="compositionally biased region" description="Basic and acidic residues" evidence="4">
    <location>
        <begin position="214"/>
        <end position="223"/>
    </location>
</feature>
<organism evidence="9 10">
    <name type="scientific">Cephus cinctus</name>
    <name type="common">Wheat stem sawfly</name>
    <dbReference type="NCBI Taxonomy" id="211228"/>
    <lineage>
        <taxon>Eukaryota</taxon>
        <taxon>Metazoa</taxon>
        <taxon>Ecdysozoa</taxon>
        <taxon>Arthropoda</taxon>
        <taxon>Hexapoda</taxon>
        <taxon>Insecta</taxon>
        <taxon>Pterygota</taxon>
        <taxon>Neoptera</taxon>
        <taxon>Endopterygota</taxon>
        <taxon>Hymenoptera</taxon>
        <taxon>Cephoidea</taxon>
        <taxon>Cephidae</taxon>
        <taxon>Cephus</taxon>
    </lineage>
</organism>
<dbReference type="CDD" id="cd13233">
    <property type="entry name" value="PH_ARHGAP9-like"/>
    <property type="match status" value="1"/>
</dbReference>
<feature type="compositionally biased region" description="Polar residues" evidence="4">
    <location>
        <begin position="811"/>
        <end position="840"/>
    </location>
</feature>
<evidence type="ECO:0000259" key="5">
    <source>
        <dbReference type="PROSITE" id="PS50002"/>
    </source>
</evidence>
<dbReference type="GO" id="GO:0005096">
    <property type="term" value="F:GTPase activator activity"/>
    <property type="evidence" value="ECO:0007669"/>
    <property type="project" value="UniProtKB-KW"/>
</dbReference>
<dbReference type="Proteomes" id="UP000694920">
    <property type="component" value="Unplaced"/>
</dbReference>
<dbReference type="SMART" id="SM00326">
    <property type="entry name" value="SH3"/>
    <property type="match status" value="1"/>
</dbReference>
<dbReference type="SUPFAM" id="SSF50044">
    <property type="entry name" value="SH3-domain"/>
    <property type="match status" value="1"/>
</dbReference>
<dbReference type="SMART" id="SM00324">
    <property type="entry name" value="RhoGAP"/>
    <property type="match status" value="1"/>
</dbReference>
<dbReference type="Pfam" id="PF00620">
    <property type="entry name" value="RhoGAP"/>
    <property type="match status" value="1"/>
</dbReference>
<dbReference type="GeneID" id="107271569"/>
<dbReference type="PROSITE" id="PS50002">
    <property type="entry name" value="SH3"/>
    <property type="match status" value="1"/>
</dbReference>
<evidence type="ECO:0000313" key="10">
    <source>
        <dbReference type="RefSeq" id="XP_015603217.1"/>
    </source>
</evidence>
<dbReference type="SMART" id="SM00233">
    <property type="entry name" value="PH"/>
    <property type="match status" value="1"/>
</dbReference>
<sequence length="1394" mass="156382">MSVADLQEHTYLKVLYDFEYETAEGRRVIIEKNEKLYLLQKTNNDWWQAVRTHEQRSFYVPASYVREIKRTGPGIRKMSKDNRDDLKPPRSPSYENMPKELPEKKGLDRLRNVIKRFSNTTNSSDDKSEKNSSMSDGSTDTDKTPVLGTISKEGDGRSRLDPPQNLFQKELESSLERRNRRKISNESDHGNLEMQNSRKITSIAEGGTVLETSSPRDGEATSSLERKYVTTENALDSVSDADKLLNDKRKSWAIEELMSELSQMRRDRHDSKKPNFELKSVEIKDTFDPLDKLTRELHEMSVQRSDNGASLVNVTHSNNSSNVSSVSVKIEPRDSPFAFDKSPKNSITVRSPRSPKSPKVLDDEYNEANILNDLGETPGIMNETIDRGPDCSLSPDKTTELSSYHSRPVQSCVDNFEKPCYSNVSLGSTEKDKGRPKLRIKARNIGTEIKLTPSLEKLASEIQFLPANRASLIVADKDDKEIELHSDKSSPLTDSKESSRSQDALSAQDSPVMWQKFKSKLGYKGSFKGQREEPYRIASKSDDEDEDVPKPRVNLKRFATFHYGTLPQKYQHLKPEGSFMRYGAEVSARSKLKRRSRSLGDLKILDDNVTTVDKTSMKNKPTPSPRNKLPQLKVTVAPIPACTVEPAKEKVQVTTKPVPAKRKISKENTLNTGLDPTSRTIAVPSTTISTTTSSTSMSVKVTAPSEQISRSYQNINKDNQTNKIPAGGSLKLMDVKQSTAVGFKSLLCASDSGSDEYLQYKAFPRSTDRDGDRAIFCSDSKINLAKQPNRQKLSTGSLSAMNRSISDEQILSSNPSSEALLSQSGSEINLTSELSDNPSPVNVRDEDEASENFIDLPPGWIQKFDPDSKQICFINERGDKWFSSNDAEGKIYFFEQNSNESSWALPSIRITGTEESSAKSGISTSSEFKSNAILTSQDVEVRNGSSADRVRVGKTRSMVLINQSAISRELASRKSGSIPRDWPQLFDGNMCVLKEGSINRTKITENGKKLRKNWSTSHVVLTELFLLFFKDAKTFAAMKTGQSASAKPDISVDLNGALVEPGERASSRKNVYIISTVLGLQVLIQSDNATIANEWYQEIHSAISRLPSGFETHSKMSTSLDSQPGGKHFLDASSPEESKRFAKIGRSRSVKIKRPDGSLEDLSGTAAERQTRIKAKLRRFFQRRPTMDSLVKNGIYKDEPAFGSYLSDVCPAEPPRIPRFVKACIEVLENNTENMKTDGLYRASGNLSQIQKIRLQVDQNNFDVLTQEEDVHVLTGALKLFFRELKEPLIPFAFFERALNASMSKKRLEKIQCFKEIVKALPPANHDTLQFLLQHLLRVTSYQEYNRMHIPNLAIVFGPTLMWPAEESANMALDLMQQNLVIECLLSDYDRIFK</sequence>
<accession>A0AAJ7C6P8</accession>
<keyword evidence="1 3" id="KW-0728">SH3 domain</keyword>
<dbReference type="InterPro" id="IPR036028">
    <property type="entry name" value="SH3-like_dom_sf"/>
</dbReference>
<dbReference type="InterPro" id="IPR000198">
    <property type="entry name" value="RhoGAP_dom"/>
</dbReference>
<dbReference type="SUPFAM" id="SSF50729">
    <property type="entry name" value="PH domain-like"/>
    <property type="match status" value="1"/>
</dbReference>
<dbReference type="InterPro" id="IPR001452">
    <property type="entry name" value="SH3_domain"/>
</dbReference>
<dbReference type="PROSITE" id="PS50020">
    <property type="entry name" value="WW_DOMAIN_2"/>
    <property type="match status" value="1"/>
</dbReference>
<name>A0AAJ7C6P8_CEPCN</name>
<dbReference type="PANTHER" id="PTHR23176">
    <property type="entry name" value="RHO/RAC/CDC GTPASE-ACTIVATING PROTEIN"/>
    <property type="match status" value="1"/>
</dbReference>
<dbReference type="PANTHER" id="PTHR23176:SF129">
    <property type="entry name" value="RHO GTPASE ACTIVATING PROTEIN AT 16F, ISOFORM E-RELATED"/>
    <property type="match status" value="1"/>
</dbReference>
<dbReference type="GO" id="GO:0007165">
    <property type="term" value="P:signal transduction"/>
    <property type="evidence" value="ECO:0007669"/>
    <property type="project" value="InterPro"/>
</dbReference>
<feature type="compositionally biased region" description="Basic and acidic residues" evidence="4">
    <location>
        <begin position="169"/>
        <end position="191"/>
    </location>
</feature>
<dbReference type="InterPro" id="IPR050729">
    <property type="entry name" value="Rho-GAP"/>
</dbReference>
<reference evidence="10" key="1">
    <citation type="submission" date="2025-08" db="UniProtKB">
        <authorList>
            <consortium name="RefSeq"/>
        </authorList>
    </citation>
    <scope>IDENTIFICATION</scope>
</reference>
<keyword evidence="9" id="KW-1185">Reference proteome</keyword>
<dbReference type="PROSITE" id="PS50238">
    <property type="entry name" value="RHOGAP"/>
    <property type="match status" value="1"/>
</dbReference>
<evidence type="ECO:0000256" key="4">
    <source>
        <dbReference type="SAM" id="MobiDB-lite"/>
    </source>
</evidence>
<keyword evidence="2" id="KW-0343">GTPase activation</keyword>
<feature type="region of interest" description="Disordered" evidence="4">
    <location>
        <begin position="484"/>
        <end position="509"/>
    </location>
</feature>
<dbReference type="GO" id="GO:0005737">
    <property type="term" value="C:cytoplasm"/>
    <property type="evidence" value="ECO:0007669"/>
    <property type="project" value="TreeGrafter"/>
</dbReference>
<dbReference type="Gene3D" id="1.10.555.10">
    <property type="entry name" value="Rho GTPase activation protein"/>
    <property type="match status" value="1"/>
</dbReference>
<dbReference type="Pfam" id="PF00169">
    <property type="entry name" value="PH"/>
    <property type="match status" value="1"/>
</dbReference>
<proteinExistence type="predicted"/>
<feature type="compositionally biased region" description="Basic and acidic residues" evidence="4">
    <location>
        <begin position="97"/>
        <end position="111"/>
    </location>
</feature>
<evidence type="ECO:0000256" key="3">
    <source>
        <dbReference type="PROSITE-ProRule" id="PRU00192"/>
    </source>
</evidence>
<protein>
    <submittedName>
        <fullName evidence="10">Rho GTPase-activating protein 12 isoform X3</fullName>
    </submittedName>
</protein>
<dbReference type="InterPro" id="IPR011993">
    <property type="entry name" value="PH-like_dom_sf"/>
</dbReference>
<feature type="compositionally biased region" description="Basic and acidic residues" evidence="4">
    <location>
        <begin position="78"/>
        <end position="88"/>
    </location>
</feature>
<dbReference type="PROSITE" id="PS01159">
    <property type="entry name" value="WW_DOMAIN_1"/>
    <property type="match status" value="1"/>
</dbReference>
<evidence type="ECO:0000259" key="8">
    <source>
        <dbReference type="PROSITE" id="PS50238"/>
    </source>
</evidence>
<feature type="domain" description="WW" evidence="7">
    <location>
        <begin position="881"/>
        <end position="908"/>
    </location>
</feature>
<feature type="compositionally biased region" description="Basic and acidic residues" evidence="4">
    <location>
        <begin position="484"/>
        <end position="500"/>
    </location>
</feature>
<feature type="region of interest" description="Disordered" evidence="4">
    <location>
        <begin position="811"/>
        <end position="848"/>
    </location>
</feature>
<feature type="domain" description="SH3" evidence="5">
    <location>
        <begin position="7"/>
        <end position="70"/>
    </location>
</feature>
<evidence type="ECO:0000313" key="9">
    <source>
        <dbReference type="Proteomes" id="UP000694920"/>
    </source>
</evidence>
<evidence type="ECO:0000256" key="2">
    <source>
        <dbReference type="ARBA" id="ARBA00022468"/>
    </source>
</evidence>
<dbReference type="SUPFAM" id="SSF48350">
    <property type="entry name" value="GTPase activation domain, GAP"/>
    <property type="match status" value="1"/>
</dbReference>
<dbReference type="RefSeq" id="XP_015603217.1">
    <property type="nucleotide sequence ID" value="XM_015747731.2"/>
</dbReference>
<dbReference type="FunFam" id="1.10.555.10:FF:000071">
    <property type="entry name" value="Rho GTPase activating protein 27"/>
    <property type="match status" value="1"/>
</dbReference>
<gene>
    <name evidence="10" type="primary">LOC107271569</name>
</gene>
<dbReference type="InterPro" id="IPR001202">
    <property type="entry name" value="WW_dom"/>
</dbReference>
<evidence type="ECO:0000259" key="6">
    <source>
        <dbReference type="PROSITE" id="PS50003"/>
    </source>
</evidence>
<feature type="region of interest" description="Disordered" evidence="4">
    <location>
        <begin position="337"/>
        <end position="361"/>
    </location>
</feature>
<dbReference type="Gene3D" id="2.30.30.40">
    <property type="entry name" value="SH3 Domains"/>
    <property type="match status" value="1"/>
</dbReference>
<dbReference type="InterPro" id="IPR008936">
    <property type="entry name" value="Rho_GTPase_activation_prot"/>
</dbReference>
<evidence type="ECO:0000259" key="7">
    <source>
        <dbReference type="PROSITE" id="PS50020"/>
    </source>
</evidence>
<feature type="domain" description="PH" evidence="6">
    <location>
        <begin position="991"/>
        <end position="1104"/>
    </location>
</feature>